<dbReference type="Pfam" id="PF00535">
    <property type="entry name" value="Glycos_transf_2"/>
    <property type="match status" value="1"/>
</dbReference>
<gene>
    <name evidence="2" type="ORF">SAMN05216313_12663</name>
</gene>
<evidence type="ECO:0000313" key="3">
    <source>
        <dbReference type="Proteomes" id="UP000198508"/>
    </source>
</evidence>
<evidence type="ECO:0000313" key="2">
    <source>
        <dbReference type="EMBL" id="SEU04876.1"/>
    </source>
</evidence>
<dbReference type="AlphaFoldDB" id="A0A1I0J6T1"/>
<dbReference type="Proteomes" id="UP000198508">
    <property type="component" value="Unassembled WGS sequence"/>
</dbReference>
<organism evidence="2 3">
    <name type="scientific">Enterocloster lavalensis</name>
    <dbReference type="NCBI Taxonomy" id="460384"/>
    <lineage>
        <taxon>Bacteria</taxon>
        <taxon>Bacillati</taxon>
        <taxon>Bacillota</taxon>
        <taxon>Clostridia</taxon>
        <taxon>Lachnospirales</taxon>
        <taxon>Lachnospiraceae</taxon>
        <taxon>Enterocloster</taxon>
    </lineage>
</organism>
<dbReference type="EMBL" id="FOIM01000026">
    <property type="protein sequence ID" value="SEU04876.1"/>
    <property type="molecule type" value="Genomic_DNA"/>
</dbReference>
<evidence type="ECO:0000259" key="1">
    <source>
        <dbReference type="Pfam" id="PF00535"/>
    </source>
</evidence>
<dbReference type="CDD" id="cd00761">
    <property type="entry name" value="Glyco_tranf_GTA_type"/>
    <property type="match status" value="1"/>
</dbReference>
<dbReference type="STRING" id="460384.SAMN05216313_12663"/>
<dbReference type="InterPro" id="IPR029044">
    <property type="entry name" value="Nucleotide-diphossugar_trans"/>
</dbReference>
<proteinExistence type="predicted"/>
<keyword evidence="2" id="KW-0808">Transferase</keyword>
<dbReference type="GeneID" id="93276088"/>
<reference evidence="3" key="1">
    <citation type="submission" date="2016-10" db="EMBL/GenBank/DDBJ databases">
        <authorList>
            <person name="Varghese N."/>
            <person name="Submissions S."/>
        </authorList>
    </citation>
    <scope>NUCLEOTIDE SEQUENCE [LARGE SCALE GENOMIC DNA]</scope>
    <source>
        <strain evidence="3">NLAE-zl-G277</strain>
    </source>
</reference>
<keyword evidence="3" id="KW-1185">Reference proteome</keyword>
<accession>A0A1I0J6T1</accession>
<dbReference type="GO" id="GO:0016740">
    <property type="term" value="F:transferase activity"/>
    <property type="evidence" value="ECO:0007669"/>
    <property type="project" value="UniProtKB-KW"/>
</dbReference>
<feature type="domain" description="Glycosyltransferase 2-like" evidence="1">
    <location>
        <begin position="8"/>
        <end position="129"/>
    </location>
</feature>
<dbReference type="InterPro" id="IPR001173">
    <property type="entry name" value="Glyco_trans_2-like"/>
</dbReference>
<sequence length="261" mass="30463">MKHKHVFAICAYKDSPYLESCIRSLVGQRTKSPVILCTSTPSPYIDGLAGRYGIPVFVRDGASNMRDDWNFAYHMADGELVTIAHQDDVYHKDYVTELLRAYRRYPDMTMFTSDYVIVKNGALITGDKMLLVKRLLRLPLRFPALNDRVWVKKLPLMFGNSICCPASTYRKDRLGEPLFLEDYKFALDWANLLALAERDGRFICVERPLLYYRVHDGATTKQCIVNNDRAREEEEMFRRFWPEAVVKLLMIPYRTAYDEYQ</sequence>
<dbReference type="SUPFAM" id="SSF53448">
    <property type="entry name" value="Nucleotide-diphospho-sugar transferases"/>
    <property type="match status" value="1"/>
</dbReference>
<dbReference type="Gene3D" id="3.90.550.10">
    <property type="entry name" value="Spore Coat Polysaccharide Biosynthesis Protein SpsA, Chain A"/>
    <property type="match status" value="1"/>
</dbReference>
<name>A0A1I0J6T1_9FIRM</name>
<protein>
    <submittedName>
        <fullName evidence="2">Glycosyl transferase family 2</fullName>
    </submittedName>
</protein>
<dbReference type="RefSeq" id="WP_092368385.1">
    <property type="nucleotide sequence ID" value="NZ_CABJCG010000023.1"/>
</dbReference>